<comment type="caution">
    <text evidence="2">The sequence shown here is derived from an EMBL/GenBank/DDBJ whole genome shotgun (WGS) entry which is preliminary data.</text>
</comment>
<accession>A0ABQ1WQG8</accession>
<dbReference type="Gene3D" id="1.25.40.10">
    <property type="entry name" value="Tetratricopeptide repeat domain"/>
    <property type="match status" value="1"/>
</dbReference>
<dbReference type="SUPFAM" id="SSF48452">
    <property type="entry name" value="TPR-like"/>
    <property type="match status" value="1"/>
</dbReference>
<proteinExistence type="predicted"/>
<gene>
    <name evidence="2" type="ORF">GCM10011378_18390</name>
</gene>
<feature type="compositionally biased region" description="Low complexity" evidence="1">
    <location>
        <begin position="147"/>
        <end position="162"/>
    </location>
</feature>
<dbReference type="RefSeq" id="WP_188557528.1">
    <property type="nucleotide sequence ID" value="NZ_BMGS01000004.1"/>
</dbReference>
<dbReference type="InterPro" id="IPR011990">
    <property type="entry name" value="TPR-like_helical_dom_sf"/>
</dbReference>
<reference evidence="3" key="1">
    <citation type="journal article" date="2019" name="Int. J. Syst. Evol. Microbiol.">
        <title>The Global Catalogue of Microorganisms (GCM) 10K type strain sequencing project: providing services to taxonomists for standard genome sequencing and annotation.</title>
        <authorList>
            <consortium name="The Broad Institute Genomics Platform"/>
            <consortium name="The Broad Institute Genome Sequencing Center for Infectious Disease"/>
            <person name="Wu L."/>
            <person name="Ma J."/>
        </authorList>
    </citation>
    <scope>NUCLEOTIDE SEQUENCE [LARGE SCALE GENOMIC DNA]</scope>
    <source>
        <strain evidence="3">CGMCC 1.12990</strain>
    </source>
</reference>
<keyword evidence="3" id="KW-1185">Reference proteome</keyword>
<dbReference type="Proteomes" id="UP000601361">
    <property type="component" value="Unassembled WGS sequence"/>
</dbReference>
<feature type="region of interest" description="Disordered" evidence="1">
    <location>
        <begin position="147"/>
        <end position="288"/>
    </location>
</feature>
<evidence type="ECO:0000313" key="3">
    <source>
        <dbReference type="Proteomes" id="UP000601361"/>
    </source>
</evidence>
<sequence>MKNTLLGGVLLLSTWGGLTRIHNRNEAIRKGAAAYARKEYAVAAAAYKTAAVTLGSREEVVWLNLAHATAQAGQPGAARGYYSRLVTSKTPNIRSVALQQLAALAAAQNDHVQAVGLLRQALVANPANQDARYNYEALRNFLSRRAAAPQAPAPGTDGGPQDSESASSAPRAGTDQLGNLADPTQPQNPNSVAQSKADPNGQRDPNQPSATAGSTANQGFRPGPGQQRSVAKGSEPGSVRGLSDAESGPEAPGGTSRRGGTEAATNAEANTQTQRARLQQMNLSPGQARQLLEALHTAEQQYLQQLPRKATTPAPKGKPGW</sequence>
<feature type="region of interest" description="Disordered" evidence="1">
    <location>
        <begin position="302"/>
        <end position="321"/>
    </location>
</feature>
<evidence type="ECO:0000313" key="2">
    <source>
        <dbReference type="EMBL" id="GGG42348.1"/>
    </source>
</evidence>
<organism evidence="2 3">
    <name type="scientific">Hymenobacter glacieicola</name>
    <dbReference type="NCBI Taxonomy" id="1562124"/>
    <lineage>
        <taxon>Bacteria</taxon>
        <taxon>Pseudomonadati</taxon>
        <taxon>Bacteroidota</taxon>
        <taxon>Cytophagia</taxon>
        <taxon>Cytophagales</taxon>
        <taxon>Hymenobacteraceae</taxon>
        <taxon>Hymenobacter</taxon>
    </lineage>
</organism>
<dbReference type="EMBL" id="BMGS01000004">
    <property type="protein sequence ID" value="GGG42348.1"/>
    <property type="molecule type" value="Genomic_DNA"/>
</dbReference>
<feature type="compositionally biased region" description="Polar residues" evidence="1">
    <location>
        <begin position="277"/>
        <end position="287"/>
    </location>
</feature>
<feature type="compositionally biased region" description="Polar residues" evidence="1">
    <location>
        <begin position="182"/>
        <end position="194"/>
    </location>
</feature>
<protein>
    <recommendedName>
        <fullName evidence="4">Tetratricopeptide repeat protein</fullName>
    </recommendedName>
</protein>
<evidence type="ECO:0000256" key="1">
    <source>
        <dbReference type="SAM" id="MobiDB-lite"/>
    </source>
</evidence>
<feature type="compositionally biased region" description="Polar residues" evidence="1">
    <location>
        <begin position="203"/>
        <end position="218"/>
    </location>
</feature>
<name>A0ABQ1WQG8_9BACT</name>
<feature type="compositionally biased region" description="Low complexity" evidence="1">
    <location>
        <begin position="261"/>
        <end position="276"/>
    </location>
</feature>
<evidence type="ECO:0008006" key="4">
    <source>
        <dbReference type="Google" id="ProtNLM"/>
    </source>
</evidence>